<organism evidence="1 2">
    <name type="scientific">Variovorax boronicumulans</name>
    <dbReference type="NCBI Taxonomy" id="436515"/>
    <lineage>
        <taxon>Bacteria</taxon>
        <taxon>Pseudomonadati</taxon>
        <taxon>Pseudomonadota</taxon>
        <taxon>Betaproteobacteria</taxon>
        <taxon>Burkholderiales</taxon>
        <taxon>Comamonadaceae</taxon>
        <taxon>Variovorax</taxon>
    </lineage>
</organism>
<dbReference type="AlphaFoldDB" id="A0A250DK13"/>
<sequence length="207" mass="21883">MSLSRFLSFHPRLRAGRWLLAAATLVAGCGPVAVTSYVPLPPMPPPSEPMNMAVPVAVSATTARKGAVYRPAPAVVPELAQVVFFRRATTTPSTGAAHVYVDGEFHAALMPNGFTRLCVAPGAHSLEAYIDDAPLYAGKSQPKTQAVLEGGQTVFVAVSEMGEGAPVPHGRVAAERLLKGAREQRQVISRAVRVQPCRAPSQPARRA</sequence>
<gene>
    <name evidence="1" type="ORF">CKY39_14420</name>
</gene>
<dbReference type="PROSITE" id="PS51257">
    <property type="entry name" value="PROKAR_LIPOPROTEIN"/>
    <property type="match status" value="1"/>
</dbReference>
<reference evidence="1 2" key="1">
    <citation type="submission" date="2017-09" db="EMBL/GenBank/DDBJ databases">
        <title>The diverse metabolic capabilities of V. boronicumulans make it an excellent choice for continued studies on novel biodegradation.</title>
        <authorList>
            <person name="Sun S."/>
        </authorList>
    </citation>
    <scope>NUCLEOTIDE SEQUENCE [LARGE SCALE GENOMIC DNA]</scope>
    <source>
        <strain evidence="1 2">J1</strain>
    </source>
</reference>
<dbReference type="EMBL" id="CP023284">
    <property type="protein sequence ID" value="ATA54283.1"/>
    <property type="molecule type" value="Genomic_DNA"/>
</dbReference>
<dbReference type="RefSeq" id="WP_095744931.1">
    <property type="nucleotide sequence ID" value="NZ_CP023284.1"/>
</dbReference>
<dbReference type="Proteomes" id="UP000217154">
    <property type="component" value="Chromosome"/>
</dbReference>
<dbReference type="KEGG" id="vbo:CKY39_14420"/>
<name>A0A250DK13_9BURK</name>
<evidence type="ECO:0000313" key="1">
    <source>
        <dbReference type="EMBL" id="ATA54283.1"/>
    </source>
</evidence>
<accession>A0A250DK13</accession>
<proteinExistence type="predicted"/>
<evidence type="ECO:0000313" key="2">
    <source>
        <dbReference type="Proteomes" id="UP000217154"/>
    </source>
</evidence>
<evidence type="ECO:0008006" key="3">
    <source>
        <dbReference type="Google" id="ProtNLM"/>
    </source>
</evidence>
<protein>
    <recommendedName>
        <fullName evidence="3">DUF2846 domain-containing protein</fullName>
    </recommendedName>
</protein>